<dbReference type="GO" id="GO:0009055">
    <property type="term" value="F:electron transfer activity"/>
    <property type="evidence" value="ECO:0007669"/>
    <property type="project" value="InterPro"/>
</dbReference>
<protein>
    <recommendedName>
        <fullName evidence="17">Nitrite reductase</fullName>
        <ecNumber evidence="5">1.7.2.1</ecNumber>
        <ecNumber evidence="16">1.7.99.1</ecNumber>
    </recommendedName>
    <alternativeName>
        <fullName evidence="19">Cytochrome cd1</fullName>
    </alternativeName>
    <alternativeName>
        <fullName evidence="20">Cytochrome oxidase</fullName>
    </alternativeName>
    <alternativeName>
        <fullName evidence="18">Hydroxylamine reductase</fullName>
    </alternativeName>
</protein>
<dbReference type="Pfam" id="PF13442">
    <property type="entry name" value="Cytochrome_CBB3"/>
    <property type="match status" value="1"/>
</dbReference>
<comment type="caution">
    <text evidence="24">The sequence shown here is derived from an EMBL/GenBank/DDBJ whole genome shotgun (WGS) entry which is preliminary data.</text>
</comment>
<dbReference type="SUPFAM" id="SSF46626">
    <property type="entry name" value="Cytochrome c"/>
    <property type="match status" value="1"/>
</dbReference>
<evidence type="ECO:0000256" key="7">
    <source>
        <dbReference type="ARBA" id="ARBA00022617"/>
    </source>
</evidence>
<evidence type="ECO:0000256" key="4">
    <source>
        <dbReference type="ARBA" id="ARBA00011738"/>
    </source>
</evidence>
<dbReference type="EC" id="1.7.99.1" evidence="16"/>
<comment type="catalytic activity">
    <reaction evidence="14">
        <text>nitric oxide + Fe(III)-[cytochrome c] + H2O = Fe(II)-[cytochrome c] + nitrite + 2 H(+)</text>
        <dbReference type="Rhea" id="RHEA:15233"/>
        <dbReference type="Rhea" id="RHEA-COMP:10350"/>
        <dbReference type="Rhea" id="RHEA-COMP:14399"/>
        <dbReference type="ChEBI" id="CHEBI:15377"/>
        <dbReference type="ChEBI" id="CHEBI:15378"/>
        <dbReference type="ChEBI" id="CHEBI:16301"/>
        <dbReference type="ChEBI" id="CHEBI:16480"/>
        <dbReference type="ChEBI" id="CHEBI:29033"/>
        <dbReference type="ChEBI" id="CHEBI:29034"/>
        <dbReference type="EC" id="1.7.2.1"/>
    </reaction>
</comment>
<keyword evidence="12" id="KW-0560">Oxidoreductase</keyword>
<dbReference type="Gene3D" id="2.140.10.20">
    <property type="entry name" value="C-terminal (heme d1) domain of cytochrome cd1-nitrite reductase"/>
    <property type="match status" value="1"/>
</dbReference>
<evidence type="ECO:0000256" key="6">
    <source>
        <dbReference type="ARBA" id="ARBA00022448"/>
    </source>
</evidence>
<proteinExistence type="predicted"/>
<dbReference type="SUPFAM" id="SSF51004">
    <property type="entry name" value="C-terminal (heme d1) domain of cytochrome cd1-nitrite reductase"/>
    <property type="match status" value="1"/>
</dbReference>
<dbReference type="GO" id="GO:0046872">
    <property type="term" value="F:metal ion binding"/>
    <property type="evidence" value="ECO:0007669"/>
    <property type="project" value="UniProtKB-KW"/>
</dbReference>
<dbReference type="AlphaFoldDB" id="A0A5C6U1Q6"/>
<evidence type="ECO:0000256" key="2">
    <source>
        <dbReference type="ARBA" id="ARBA00001971"/>
    </source>
</evidence>
<evidence type="ECO:0000256" key="22">
    <source>
        <dbReference type="SAM" id="SignalP"/>
    </source>
</evidence>
<evidence type="ECO:0000256" key="3">
    <source>
        <dbReference type="ARBA" id="ARBA00004418"/>
    </source>
</evidence>
<keyword evidence="6" id="KW-0813">Transport</keyword>
<comment type="subcellular location">
    <subcellularLocation>
        <location evidence="3">Periplasm</location>
    </subcellularLocation>
</comment>
<keyword evidence="10" id="KW-0574">Periplasm</keyword>
<comment type="cofactor">
    <cofactor evidence="1">
        <name>heme c</name>
        <dbReference type="ChEBI" id="CHEBI:61717"/>
    </cofactor>
</comment>
<gene>
    <name evidence="24" type="ORF">FSC37_15455</name>
</gene>
<dbReference type="FunFam" id="1.10.760.10:FF:000027">
    <property type="entry name" value="Nitrite reductase"/>
    <property type="match status" value="1"/>
</dbReference>
<organism evidence="24 25">
    <name type="scientific">Piscinibacter aquaticus</name>
    <dbReference type="NCBI Taxonomy" id="392597"/>
    <lineage>
        <taxon>Bacteria</taxon>
        <taxon>Pseudomonadati</taxon>
        <taxon>Pseudomonadota</taxon>
        <taxon>Betaproteobacteria</taxon>
        <taxon>Burkholderiales</taxon>
        <taxon>Sphaerotilaceae</taxon>
        <taxon>Piscinibacter</taxon>
    </lineage>
</organism>
<evidence type="ECO:0000256" key="13">
    <source>
        <dbReference type="ARBA" id="ARBA00023004"/>
    </source>
</evidence>
<keyword evidence="7 21" id="KW-0349">Heme</keyword>
<feature type="domain" description="Cytochrome c" evidence="23">
    <location>
        <begin position="66"/>
        <end position="145"/>
    </location>
</feature>
<dbReference type="InterPro" id="IPR003143">
    <property type="entry name" value="Cyt_cd1_C_sf"/>
</dbReference>
<comment type="catalytic activity">
    <reaction evidence="15">
        <text>A + NH4(+) + H2O = hydroxylamine + AH2 + H(+)</text>
        <dbReference type="Rhea" id="RHEA:22052"/>
        <dbReference type="ChEBI" id="CHEBI:13193"/>
        <dbReference type="ChEBI" id="CHEBI:15377"/>
        <dbReference type="ChEBI" id="CHEBI:15378"/>
        <dbReference type="ChEBI" id="CHEBI:15429"/>
        <dbReference type="ChEBI" id="CHEBI:17499"/>
        <dbReference type="ChEBI" id="CHEBI:28938"/>
        <dbReference type="EC" id="1.7.99.1"/>
    </reaction>
</comment>
<evidence type="ECO:0000256" key="20">
    <source>
        <dbReference type="ARBA" id="ARBA00080115"/>
    </source>
</evidence>
<evidence type="ECO:0000256" key="11">
    <source>
        <dbReference type="ARBA" id="ARBA00022982"/>
    </source>
</evidence>
<dbReference type="CDD" id="cd20779">
    <property type="entry name" value="8prop_hemeD1_NirS"/>
    <property type="match status" value="1"/>
</dbReference>
<dbReference type="Pfam" id="PF02239">
    <property type="entry name" value="Cytochrom_D1"/>
    <property type="match status" value="1"/>
</dbReference>
<evidence type="ECO:0000313" key="24">
    <source>
        <dbReference type="EMBL" id="TXC66699.1"/>
    </source>
</evidence>
<evidence type="ECO:0000256" key="5">
    <source>
        <dbReference type="ARBA" id="ARBA00011882"/>
    </source>
</evidence>
<evidence type="ECO:0000256" key="14">
    <source>
        <dbReference type="ARBA" id="ARBA00049340"/>
    </source>
</evidence>
<evidence type="ECO:0000256" key="21">
    <source>
        <dbReference type="PROSITE-ProRule" id="PRU00433"/>
    </source>
</evidence>
<evidence type="ECO:0000256" key="16">
    <source>
        <dbReference type="ARBA" id="ARBA00067067"/>
    </source>
</evidence>
<accession>A0A5C6U1Q6</accession>
<keyword evidence="13 21" id="KW-0408">Iron</keyword>
<feature type="signal peptide" evidence="22">
    <location>
        <begin position="1"/>
        <end position="27"/>
    </location>
</feature>
<evidence type="ECO:0000256" key="18">
    <source>
        <dbReference type="ARBA" id="ARBA00075012"/>
    </source>
</evidence>
<evidence type="ECO:0000256" key="9">
    <source>
        <dbReference type="ARBA" id="ARBA00022729"/>
    </source>
</evidence>
<evidence type="ECO:0000256" key="19">
    <source>
        <dbReference type="ARBA" id="ARBA00077813"/>
    </source>
</evidence>
<dbReference type="InterPro" id="IPR051200">
    <property type="entry name" value="Host-pathogen_enzymatic-act"/>
</dbReference>
<dbReference type="GO" id="GO:0020037">
    <property type="term" value="F:heme binding"/>
    <property type="evidence" value="ECO:0007669"/>
    <property type="project" value="InterPro"/>
</dbReference>
<dbReference type="FunFam" id="2.140.10.20:FF:000001">
    <property type="entry name" value="Nitrite reductase NirS"/>
    <property type="match status" value="1"/>
</dbReference>
<dbReference type="EMBL" id="VOPW01000001">
    <property type="protein sequence ID" value="TXC66699.1"/>
    <property type="molecule type" value="Genomic_DNA"/>
</dbReference>
<keyword evidence="11" id="KW-0249">Electron transport</keyword>
<keyword evidence="25" id="KW-1185">Reference proteome</keyword>
<evidence type="ECO:0000259" key="23">
    <source>
        <dbReference type="PROSITE" id="PS51007"/>
    </source>
</evidence>
<dbReference type="InterPro" id="IPR036909">
    <property type="entry name" value="Cyt_c-like_dom_sf"/>
</dbReference>
<evidence type="ECO:0000256" key="8">
    <source>
        <dbReference type="ARBA" id="ARBA00022723"/>
    </source>
</evidence>
<evidence type="ECO:0000256" key="15">
    <source>
        <dbReference type="ARBA" id="ARBA00051350"/>
    </source>
</evidence>
<keyword evidence="8 21" id="KW-0479">Metal-binding</keyword>
<feature type="chain" id="PRO_5022828101" description="Nitrite reductase" evidence="22">
    <location>
        <begin position="28"/>
        <end position="576"/>
    </location>
</feature>
<dbReference type="EC" id="1.7.2.1" evidence="5"/>
<dbReference type="InterPro" id="IPR011048">
    <property type="entry name" value="Haem_d1_sf"/>
</dbReference>
<evidence type="ECO:0000256" key="12">
    <source>
        <dbReference type="ARBA" id="ARBA00023002"/>
    </source>
</evidence>
<name>A0A5C6U1Q6_9BURK</name>
<dbReference type="Gene3D" id="1.10.760.10">
    <property type="entry name" value="Cytochrome c-like domain"/>
    <property type="match status" value="1"/>
</dbReference>
<evidence type="ECO:0000256" key="10">
    <source>
        <dbReference type="ARBA" id="ARBA00022764"/>
    </source>
</evidence>
<dbReference type="GO" id="GO:0050421">
    <property type="term" value="F:nitrite reductase (NO-forming) activity"/>
    <property type="evidence" value="ECO:0007669"/>
    <property type="project" value="UniProtKB-EC"/>
</dbReference>
<dbReference type="PANTHER" id="PTHR47197:SF3">
    <property type="entry name" value="DIHYDRO-HEME D1 DEHYDROGENASE"/>
    <property type="match status" value="1"/>
</dbReference>
<comment type="subunit">
    <text evidence="4">Homodimer.</text>
</comment>
<dbReference type="PROSITE" id="PS51007">
    <property type="entry name" value="CYTC"/>
    <property type="match status" value="1"/>
</dbReference>
<dbReference type="GO" id="GO:0042597">
    <property type="term" value="C:periplasmic space"/>
    <property type="evidence" value="ECO:0007669"/>
    <property type="project" value="UniProtKB-SubCell"/>
</dbReference>
<dbReference type="InterPro" id="IPR009056">
    <property type="entry name" value="Cyt_c-like_dom"/>
</dbReference>
<comment type="cofactor">
    <cofactor evidence="2">
        <name>heme</name>
        <dbReference type="ChEBI" id="CHEBI:30413"/>
    </cofactor>
</comment>
<keyword evidence="9 22" id="KW-0732">Signal</keyword>
<dbReference type="Proteomes" id="UP000321832">
    <property type="component" value="Unassembled WGS sequence"/>
</dbReference>
<reference evidence="24 25" key="1">
    <citation type="submission" date="2019-08" db="EMBL/GenBank/DDBJ databases">
        <authorList>
            <person name="Khan S.A."/>
            <person name="Jeon C.O."/>
            <person name="Jeong S.E."/>
        </authorList>
    </citation>
    <scope>NUCLEOTIDE SEQUENCE [LARGE SCALE GENOMIC DNA]</scope>
    <source>
        <strain evidence="25">IMCC1728</strain>
    </source>
</reference>
<dbReference type="GO" id="GO:0050418">
    <property type="term" value="F:hydroxylamine reductase activity"/>
    <property type="evidence" value="ECO:0007669"/>
    <property type="project" value="UniProtKB-EC"/>
</dbReference>
<dbReference type="PANTHER" id="PTHR47197">
    <property type="entry name" value="PROTEIN NIRF"/>
    <property type="match status" value="1"/>
</dbReference>
<evidence type="ECO:0000256" key="1">
    <source>
        <dbReference type="ARBA" id="ARBA00001926"/>
    </source>
</evidence>
<sequence>MTSRYPASPLTLTAALLISLASFGATAQEKKGVTEPELKYRAGASPLASEPMYQSSNPKAPPMTQAEFDTARKIYFERCAGCHGVLRKGATGKPLTPDITIGKGTDYLKVFIAYGSPAGMPNWQTSGEMSEKEVDLMARYIQQDPPMPPEFGMEQMKQTWKVIVPPEQRPKKKLNNYNITNIFSTTLRDTGEVALIDGDTKKIINIVKTGYAVHISRLSASGRYLFVIGRDAKINMIDLWMEKPDNVAEIRVGLEARSVDTSKYKGYEDKYAIAGSYWPPQYTIMNGDTLEPLKIVGTRGMTVDKQEFHPEPRVASILASHYKPEFVVNVKETGKTLLVDYSNLKALKVTEIETARFLHDGGFDSSKRYFMVAANQSNKIAAVDMKEGKLERLIDVGKIPHPGRGANFTHPKYGPVWSTGHLGDETISLIGTDPKKHKDSAFKVVQTLKGQGGGSLFLKSHPKSTHLYVDTPLNPDPKISQSVAVYDINNLEKGFTVLPIAEWAGLTDDGAKRVVQPEFNKAGDEVWFSVWSAKDKQSALVVVDDKTLKLKAVIKDPKLITPTGHFNVHNTQHDVY</sequence>
<evidence type="ECO:0000256" key="17">
    <source>
        <dbReference type="ARBA" id="ARBA00071688"/>
    </source>
</evidence>
<evidence type="ECO:0000313" key="25">
    <source>
        <dbReference type="Proteomes" id="UP000321832"/>
    </source>
</evidence>